<evidence type="ECO:0000256" key="1">
    <source>
        <dbReference type="SAM" id="Phobius"/>
    </source>
</evidence>
<keyword evidence="1" id="KW-1133">Transmembrane helix</keyword>
<dbReference type="InterPro" id="IPR022720">
    <property type="entry name" value="Motility-assoc_prot_GldM_N"/>
</dbReference>
<evidence type="ECO:0000259" key="2">
    <source>
        <dbReference type="Pfam" id="PF12080"/>
    </source>
</evidence>
<dbReference type="Pfam" id="PF21602">
    <property type="entry name" value="GldM_3rd"/>
    <property type="match status" value="1"/>
</dbReference>
<dbReference type="InterPro" id="IPR048405">
    <property type="entry name" value="GldM_Ig-like-1"/>
</dbReference>
<dbReference type="AlphaFoldDB" id="A0A916JPL4"/>
<feature type="domain" description="Gliding motility-associated protein GldM C-terminal" evidence="2">
    <location>
        <begin position="480"/>
        <end position="575"/>
    </location>
</feature>
<feature type="domain" description="Gliding motility-associated protein GldM first immunoglobulin-like" evidence="4">
    <location>
        <begin position="294"/>
        <end position="390"/>
    </location>
</feature>
<evidence type="ECO:0000313" key="6">
    <source>
        <dbReference type="EMBL" id="CAG5084396.1"/>
    </source>
</evidence>
<dbReference type="Pfam" id="PF12080">
    <property type="entry name" value="GldM_4th"/>
    <property type="match status" value="1"/>
</dbReference>
<proteinExistence type="predicted"/>
<feature type="transmembrane region" description="Helical" evidence="1">
    <location>
        <begin position="12"/>
        <end position="29"/>
    </location>
</feature>
<evidence type="ECO:0000259" key="5">
    <source>
        <dbReference type="Pfam" id="PF21602"/>
    </source>
</evidence>
<keyword evidence="1" id="KW-0472">Membrane</keyword>
<dbReference type="RefSeq" id="WP_258542684.1">
    <property type="nucleotide sequence ID" value="NZ_OU015584.1"/>
</dbReference>
<gene>
    <name evidence="6" type="ORF">CRYO30217_02455</name>
</gene>
<evidence type="ECO:0000259" key="3">
    <source>
        <dbReference type="Pfam" id="PF12081"/>
    </source>
</evidence>
<protein>
    <recommendedName>
        <fullName evidence="8">Gliding motility protein GldM</fullName>
    </recommendedName>
</protein>
<keyword evidence="1" id="KW-0812">Transmembrane</keyword>
<dbReference type="InterPro" id="IPR048406">
    <property type="entry name" value="GldM_Ig-like-2"/>
</dbReference>
<accession>A0A916JPL4</accession>
<evidence type="ECO:0000259" key="4">
    <source>
        <dbReference type="Pfam" id="PF21601"/>
    </source>
</evidence>
<dbReference type="Pfam" id="PF12081">
    <property type="entry name" value="GldM_1st"/>
    <property type="match status" value="1"/>
</dbReference>
<name>A0A916JPL4_9FLAO</name>
<evidence type="ECO:0000313" key="7">
    <source>
        <dbReference type="Proteomes" id="UP000683507"/>
    </source>
</evidence>
<keyword evidence="7" id="KW-1185">Reference proteome</keyword>
<sequence length="586" mass="63985">MAGGKETPRQKMIGLMYLVLMAMLAMNVSKEVINAFVTLNNNIDGANRDMIYANGQLIDDMAAKAKNPELGDKERAEAEMWYQRGLDVHSMCRRTSNFFMNEANAMLAEGQPGEWVEDRGDGFLSIIDLNDHEHPYEKKDDYDVPTRLFVGDNHKKINDRGVALKETLENYRDSLCILIGDKVKEDGTGSYSFTPPEGLVKENNEDTTWLEALQPALESVKPEDQAAIKEIYRILTVPEMVHNHGEEYPWQAGQFDHAPMAAAAAIFTGIKSKVIQAEKVALANFGEQSQAPPFKFNKIEPLSFANTAYINQGDSLNMRVMIAAYDSTAATEIRYWVDDSTYSEENMIESSKNDVTLAGGVGDHFVYGQIAVETKSGKEWKSFKPFKYSVGSPNAAVSAYDLKVLYKGWNNRIQVAAGGFPPEAVKVSGSGCSIKKEGEFYIAKPTVGVGSAATITVSATADDGSTVQLTKEEFRVYPLPKPTPQFGGKGIESSSISTVVARQGPPIFADLSGSPLDIKYTVSSFEMIVVKGGKVGKLKSNSNQMTGEMKAALKTMNKGSSLTFSNIRAKGPNGEVPIGALGFVLN</sequence>
<dbReference type="InterPro" id="IPR022719">
    <property type="entry name" value="Motility-assoc_prot_GldM_C"/>
</dbReference>
<organism evidence="6 7">
    <name type="scientific">Parvicella tangerina</name>
    <dbReference type="NCBI Taxonomy" id="2829795"/>
    <lineage>
        <taxon>Bacteria</taxon>
        <taxon>Pseudomonadati</taxon>
        <taxon>Bacteroidota</taxon>
        <taxon>Flavobacteriia</taxon>
        <taxon>Flavobacteriales</taxon>
        <taxon>Parvicellaceae</taxon>
        <taxon>Parvicella</taxon>
    </lineage>
</organism>
<dbReference type="EMBL" id="OU015584">
    <property type="protein sequence ID" value="CAG5084396.1"/>
    <property type="molecule type" value="Genomic_DNA"/>
</dbReference>
<dbReference type="KEGG" id="ptan:CRYO30217_02455"/>
<feature type="domain" description="Gliding motility-associated protein GldM N-terminal" evidence="3">
    <location>
        <begin position="31"/>
        <end position="212"/>
    </location>
</feature>
<dbReference type="Proteomes" id="UP000683507">
    <property type="component" value="Chromosome"/>
</dbReference>
<reference evidence="6" key="1">
    <citation type="submission" date="2021-04" db="EMBL/GenBank/DDBJ databases">
        <authorList>
            <person name="Rodrigo-Torres L."/>
            <person name="Arahal R. D."/>
            <person name="Lucena T."/>
        </authorList>
    </citation>
    <scope>NUCLEOTIDE SEQUENCE</scope>
    <source>
        <strain evidence="6">AS29M-1</strain>
    </source>
</reference>
<feature type="domain" description="Gliding motility-associated protein GldM second immunoglobulin-like" evidence="5">
    <location>
        <begin position="395"/>
        <end position="476"/>
    </location>
</feature>
<evidence type="ECO:0008006" key="8">
    <source>
        <dbReference type="Google" id="ProtNLM"/>
    </source>
</evidence>
<dbReference type="Pfam" id="PF21601">
    <property type="entry name" value="GldM_2nd"/>
    <property type="match status" value="1"/>
</dbReference>